<keyword evidence="2" id="KW-1185">Reference proteome</keyword>
<proteinExistence type="predicted"/>
<dbReference type="AlphaFoldDB" id="A0A256FT46"/>
<comment type="caution">
    <text evidence="1">The sequence shown here is derived from an EMBL/GenBank/DDBJ whole genome shotgun (WGS) entry which is preliminary data.</text>
</comment>
<reference evidence="1 2" key="1">
    <citation type="submission" date="2017-07" db="EMBL/GenBank/DDBJ databases">
        <title>Phylogenetic study on the rhizospheric bacterium Ochrobactrum sp. A44.</title>
        <authorList>
            <person name="Krzyzanowska D.M."/>
            <person name="Ossowicki A."/>
            <person name="Rajewska M."/>
            <person name="Maciag T."/>
            <person name="Kaczynski Z."/>
            <person name="Czerwicka M."/>
            <person name="Jafra S."/>
        </authorList>
    </citation>
    <scope>NUCLEOTIDE SEQUENCE [LARGE SCALE GENOMIC DNA]</scope>
    <source>
        <strain evidence="1 2">PR17</strain>
    </source>
</reference>
<dbReference type="Proteomes" id="UP000216345">
    <property type="component" value="Unassembled WGS sequence"/>
</dbReference>
<organism evidence="1 2">
    <name type="scientific">Brucella rhizosphaerae</name>
    <dbReference type="NCBI Taxonomy" id="571254"/>
    <lineage>
        <taxon>Bacteria</taxon>
        <taxon>Pseudomonadati</taxon>
        <taxon>Pseudomonadota</taxon>
        <taxon>Alphaproteobacteria</taxon>
        <taxon>Hyphomicrobiales</taxon>
        <taxon>Brucellaceae</taxon>
        <taxon>Brucella/Ochrobactrum group</taxon>
        <taxon>Brucella</taxon>
    </lineage>
</organism>
<name>A0A256FT46_9HYPH</name>
<gene>
    <name evidence="1" type="ORF">CEV32_3700</name>
</gene>
<evidence type="ECO:0000313" key="2">
    <source>
        <dbReference type="Proteomes" id="UP000216345"/>
    </source>
</evidence>
<protein>
    <submittedName>
        <fullName evidence="1">Uncharacterized protein</fullName>
    </submittedName>
</protein>
<accession>A0A256FT46</accession>
<sequence>MVQCSRKQAQAQFNYAFMWWHTIIGANCILSSFDPYKGNSILLLRLQEAK</sequence>
<dbReference type="EMBL" id="NNRK01000017">
    <property type="protein sequence ID" value="OYR18027.1"/>
    <property type="molecule type" value="Genomic_DNA"/>
</dbReference>
<evidence type="ECO:0000313" key="1">
    <source>
        <dbReference type="EMBL" id="OYR18027.1"/>
    </source>
</evidence>